<reference evidence="1" key="1">
    <citation type="submission" date="2021-02" db="EMBL/GenBank/DDBJ databases">
        <title>Infant gut strain persistence is associated with maternal origin, phylogeny, and functional potential including surface adhesion and iron acquisition.</title>
        <authorList>
            <person name="Lou Y.C."/>
        </authorList>
    </citation>
    <scope>NUCLEOTIDE SEQUENCE</scope>
    <source>
        <strain evidence="1">L3_108_031G1_dasL3_108_031G1_concoct_20</strain>
    </source>
</reference>
<dbReference type="RefSeq" id="WP_195394946.1">
    <property type="nucleotide sequence ID" value="NZ_JAGZMU010000003.1"/>
</dbReference>
<evidence type="ECO:0000313" key="1">
    <source>
        <dbReference type="EMBL" id="MBS4893316.1"/>
    </source>
</evidence>
<dbReference type="EMBL" id="JAGZMU010000003">
    <property type="protein sequence ID" value="MBS4893316.1"/>
    <property type="molecule type" value="Genomic_DNA"/>
</dbReference>
<organism evidence="1 2">
    <name type="scientific">Veillonella parvula</name>
    <name type="common">Staphylococcus parvulus</name>
    <dbReference type="NCBI Taxonomy" id="29466"/>
    <lineage>
        <taxon>Bacteria</taxon>
        <taxon>Bacillati</taxon>
        <taxon>Bacillota</taxon>
        <taxon>Negativicutes</taxon>
        <taxon>Veillonellales</taxon>
        <taxon>Veillonellaceae</taxon>
        <taxon>Veillonella</taxon>
    </lineage>
</organism>
<comment type="caution">
    <text evidence="1">The sequence shown here is derived from an EMBL/GenBank/DDBJ whole genome shotgun (WGS) entry which is preliminary data.</text>
</comment>
<accession>A0A942WMF4</accession>
<sequence length="231" mass="26642">MSDNKAEKIIDLTLCVLDLTATGGIPILSSIKETAKCIKDIPNEIFLIKLDRFIKAVTSNDEKAVLSFRKLYKKKYLNNDEVRLEHIKWLMIKIDSFNEDKKAEWMGILFKWYIEEKLEWKRFCIFVNALEFLLVQDVETLLASNFEVSEYNTDLDLTQDYKQAQNGKIKKEDNATPLNSIEIDRGIYLRLLSVGLASISGATLSLVQMPDIIKVPLDKDLELMIRILSNF</sequence>
<name>A0A942WMF4_VEIPA</name>
<proteinExistence type="predicted"/>
<dbReference type="Proteomes" id="UP000778864">
    <property type="component" value="Unassembled WGS sequence"/>
</dbReference>
<protein>
    <submittedName>
        <fullName evidence="1">Uncharacterized protein</fullName>
    </submittedName>
</protein>
<gene>
    <name evidence="1" type="ORF">KHZ90_06005</name>
</gene>
<evidence type="ECO:0000313" key="2">
    <source>
        <dbReference type="Proteomes" id="UP000778864"/>
    </source>
</evidence>
<dbReference type="AlphaFoldDB" id="A0A942WMF4"/>